<evidence type="ECO:0000256" key="3">
    <source>
        <dbReference type="PROSITE-ProRule" id="PRU01091"/>
    </source>
</evidence>
<evidence type="ECO:0000313" key="5">
    <source>
        <dbReference type="EMBL" id="GAA1756013.1"/>
    </source>
</evidence>
<dbReference type="CDD" id="cd15831">
    <property type="entry name" value="BTAD"/>
    <property type="match status" value="1"/>
</dbReference>
<dbReference type="SMART" id="SM00862">
    <property type="entry name" value="Trans_reg_C"/>
    <property type="match status" value="1"/>
</dbReference>
<dbReference type="EMBL" id="BAAALS010000012">
    <property type="protein sequence ID" value="GAA1756013.1"/>
    <property type="molecule type" value="Genomic_DNA"/>
</dbReference>
<comment type="similarity">
    <text evidence="1">Belongs to the AfsR/DnrI/RedD regulatory family.</text>
</comment>
<dbReference type="InterPro" id="IPR001867">
    <property type="entry name" value="OmpR/PhoB-type_DNA-bd"/>
</dbReference>
<dbReference type="InterPro" id="IPR005158">
    <property type="entry name" value="BTAD"/>
</dbReference>
<dbReference type="PROSITE" id="PS51755">
    <property type="entry name" value="OMPR_PHOB"/>
    <property type="match status" value="1"/>
</dbReference>
<evidence type="ECO:0000256" key="2">
    <source>
        <dbReference type="ARBA" id="ARBA00023125"/>
    </source>
</evidence>
<dbReference type="Gene3D" id="1.25.40.10">
    <property type="entry name" value="Tetratricopeptide repeat domain"/>
    <property type="match status" value="2"/>
</dbReference>
<dbReference type="PANTHER" id="PTHR47691">
    <property type="entry name" value="REGULATOR-RELATED"/>
    <property type="match status" value="1"/>
</dbReference>
<dbReference type="InterPro" id="IPR041664">
    <property type="entry name" value="AAA_16"/>
</dbReference>
<dbReference type="PANTHER" id="PTHR47691:SF3">
    <property type="entry name" value="HTH-TYPE TRANSCRIPTIONAL REGULATOR RV0890C-RELATED"/>
    <property type="match status" value="1"/>
</dbReference>
<evidence type="ECO:0000259" key="4">
    <source>
        <dbReference type="PROSITE" id="PS51755"/>
    </source>
</evidence>
<accession>A0ABN2KH58</accession>
<dbReference type="Gene3D" id="3.40.50.300">
    <property type="entry name" value="P-loop containing nucleotide triphosphate hydrolases"/>
    <property type="match status" value="1"/>
</dbReference>
<dbReference type="SMART" id="SM01043">
    <property type="entry name" value="BTAD"/>
    <property type="match status" value="1"/>
</dbReference>
<name>A0ABN2KH58_9ACTN</name>
<dbReference type="InterPro" id="IPR036388">
    <property type="entry name" value="WH-like_DNA-bd_sf"/>
</dbReference>
<comment type="caution">
    <text evidence="5">The sequence shown here is derived from an EMBL/GenBank/DDBJ whole genome shotgun (WGS) entry which is preliminary data.</text>
</comment>
<dbReference type="Gene3D" id="1.10.10.10">
    <property type="entry name" value="Winged helix-like DNA-binding domain superfamily/Winged helix DNA-binding domain"/>
    <property type="match status" value="1"/>
</dbReference>
<feature type="DNA-binding region" description="OmpR/PhoB-type" evidence="3">
    <location>
        <begin position="1"/>
        <end position="77"/>
    </location>
</feature>
<dbReference type="InterPro" id="IPR027417">
    <property type="entry name" value="P-loop_NTPase"/>
</dbReference>
<gene>
    <name evidence="5" type="ORF">GCM10009681_29040</name>
</gene>
<evidence type="ECO:0000313" key="6">
    <source>
        <dbReference type="Proteomes" id="UP001500655"/>
    </source>
</evidence>
<sequence>MDGVAVEVGGSRLRTLLTRLALDPGRTVGANALVEALWGDAPPAEPGNALQSLVSRLRRAVPGLPLQSAPGGYRLDLPADAVDAHRFERLAREGARALRADNPAGAATVLSEALALWRGPALADVAGADFAAAADARLSELRLAATEDRVEAQLRLGADAALLGAELGGLAAAHPLRERTWALRMRALAAAGRTAGALAAYEEVRARLADTFGADPSAELREAHLAVLRGSAAPHPATPAAPPPQIGNLRATVSSFVGREAELARLGALLGEQRLVTLVGPGGAGKTRLAGTAAAAAAPRLPGGAWLVELAPVSDPADVPQAALATVLRREARVRDPNEPSTPADDLSRLADALRGADTLLVLDNCEHVIDAAARLADELLARCPQLRVLATSREPLGIVGESLAAVPSLRLPAPDCPAAEAARYPSVQLLRDRASAVRPGFDVDDGNVAAVVEICRRLDGLPLAIELAAARLRTQSPEEVARRLDDRFRLLTGGSRTAMPRHRTLRAVVAWSWDLLTDDERHLVETLAVFPATITADSAAGVAGLDTPVALDLLGAVVDKSLLQVIDGAGDTTRYRMLETIREYGVDRLAEAGTLEAARAAHAAHFLSLAETAEPHLRGADQLPWLALMRAEWDNLVGAIHTACDAGDADTALRMCSALTFLWMMTGSHEQAGALLSRALAVPGDAPAQARAIAAMMHQLHNTMSGIARPDLSRVGEVVALLDGVDLHRAHPLLALVRPALSLVTDDTEAGLAEIDRQLDHPDPWARAMLLTMRSSIQENAGYADGMMRDVTAAVEAFRQVGDRWGMSTALTVLADAKSKRGETDEAAAALEESIRLMRELNPGDDAGHQRIWLASVHAYADPERARAELRAYVAEFPEPSPRRETAFALLILADLARTAGEPAEARQMLDRARVHLDAANLVPPQFQSLLLSTEAHLAMFLGRDDDAAEHISAALRYAVEGNDMPVVAKVGVAAACHYGATGEPALAAEALGAADAVRGTRDLTDCDTERLTRSLRQALGDAAFEAAYAKGRGHDRAGAFALFDPVGPAPTGSN</sequence>
<dbReference type="InterPro" id="IPR016032">
    <property type="entry name" value="Sig_transdc_resp-reg_C-effctor"/>
</dbReference>
<evidence type="ECO:0000256" key="1">
    <source>
        <dbReference type="ARBA" id="ARBA00005820"/>
    </source>
</evidence>
<protein>
    <submittedName>
        <fullName evidence="5">BTAD domain-containing putative transcriptional regulator</fullName>
    </submittedName>
</protein>
<organism evidence="5 6">
    <name type="scientific">Luedemannella helvata</name>
    <dbReference type="NCBI Taxonomy" id="349315"/>
    <lineage>
        <taxon>Bacteria</taxon>
        <taxon>Bacillati</taxon>
        <taxon>Actinomycetota</taxon>
        <taxon>Actinomycetes</taxon>
        <taxon>Micromonosporales</taxon>
        <taxon>Micromonosporaceae</taxon>
        <taxon>Luedemannella</taxon>
    </lineage>
</organism>
<dbReference type="PRINTS" id="PR00364">
    <property type="entry name" value="DISEASERSIST"/>
</dbReference>
<dbReference type="SUPFAM" id="SSF52540">
    <property type="entry name" value="P-loop containing nucleoside triphosphate hydrolases"/>
    <property type="match status" value="1"/>
</dbReference>
<dbReference type="Pfam" id="PF13191">
    <property type="entry name" value="AAA_16"/>
    <property type="match status" value="1"/>
</dbReference>
<keyword evidence="6" id="KW-1185">Reference proteome</keyword>
<dbReference type="InterPro" id="IPR011990">
    <property type="entry name" value="TPR-like_helical_dom_sf"/>
</dbReference>
<dbReference type="InterPro" id="IPR058852">
    <property type="entry name" value="HTH_77"/>
</dbReference>
<dbReference type="SUPFAM" id="SSF46894">
    <property type="entry name" value="C-terminal effector domain of the bipartite response regulators"/>
    <property type="match status" value="1"/>
</dbReference>
<dbReference type="Pfam" id="PF25872">
    <property type="entry name" value="HTH_77"/>
    <property type="match status" value="1"/>
</dbReference>
<dbReference type="Proteomes" id="UP001500655">
    <property type="component" value="Unassembled WGS sequence"/>
</dbReference>
<keyword evidence="2 3" id="KW-0238">DNA-binding</keyword>
<reference evidence="5 6" key="1">
    <citation type="journal article" date="2019" name="Int. J. Syst. Evol. Microbiol.">
        <title>The Global Catalogue of Microorganisms (GCM) 10K type strain sequencing project: providing services to taxonomists for standard genome sequencing and annotation.</title>
        <authorList>
            <consortium name="The Broad Institute Genomics Platform"/>
            <consortium name="The Broad Institute Genome Sequencing Center for Infectious Disease"/>
            <person name="Wu L."/>
            <person name="Ma J."/>
        </authorList>
    </citation>
    <scope>NUCLEOTIDE SEQUENCE [LARGE SCALE GENOMIC DNA]</scope>
    <source>
        <strain evidence="5 6">JCM 13249</strain>
    </source>
</reference>
<dbReference type="SUPFAM" id="SSF48452">
    <property type="entry name" value="TPR-like"/>
    <property type="match status" value="2"/>
</dbReference>
<feature type="domain" description="OmpR/PhoB-type" evidence="4">
    <location>
        <begin position="1"/>
        <end position="77"/>
    </location>
</feature>
<proteinExistence type="inferred from homology"/>
<dbReference type="Pfam" id="PF03704">
    <property type="entry name" value="BTAD"/>
    <property type="match status" value="1"/>
</dbReference>